<dbReference type="EMBL" id="JACSDZ010000004">
    <property type="protein sequence ID" value="KAF7405735.1"/>
    <property type="molecule type" value="Genomic_DNA"/>
</dbReference>
<dbReference type="InterPro" id="IPR014752">
    <property type="entry name" value="Arrestin-like_C"/>
</dbReference>
<keyword evidence="4" id="KW-1185">Reference proteome</keyword>
<feature type="domain" description="Arrestin-like N-terminal" evidence="2">
    <location>
        <begin position="7"/>
        <end position="83"/>
    </location>
</feature>
<gene>
    <name evidence="3" type="ORF">HZH68_005104</name>
</gene>
<dbReference type="Proteomes" id="UP000617340">
    <property type="component" value="Unassembled WGS sequence"/>
</dbReference>
<name>A0A834ND70_VESGE</name>
<proteinExistence type="inferred from homology"/>
<comment type="similarity">
    <text evidence="1">Belongs to the arrestin family.</text>
</comment>
<evidence type="ECO:0000313" key="4">
    <source>
        <dbReference type="Proteomes" id="UP000617340"/>
    </source>
</evidence>
<accession>A0A834ND70</accession>
<dbReference type="Pfam" id="PF00339">
    <property type="entry name" value="Arrestin_N"/>
    <property type="match status" value="1"/>
</dbReference>
<dbReference type="Gene3D" id="2.60.40.640">
    <property type="match status" value="1"/>
</dbReference>
<evidence type="ECO:0000259" key="2">
    <source>
        <dbReference type="Pfam" id="PF00339"/>
    </source>
</evidence>
<reference evidence="3" key="1">
    <citation type="journal article" date="2020" name="G3 (Bethesda)">
        <title>High-Quality Assemblies for Three Invasive Social Wasps from the &lt;i&gt;Vespula&lt;/i&gt; Genus.</title>
        <authorList>
            <person name="Harrop T.W.R."/>
            <person name="Guhlin J."/>
            <person name="McLaughlin G.M."/>
            <person name="Permina E."/>
            <person name="Stockwell P."/>
            <person name="Gilligan J."/>
            <person name="Le Lec M.F."/>
            <person name="Gruber M.A.M."/>
            <person name="Quinn O."/>
            <person name="Lovegrove M."/>
            <person name="Duncan E.J."/>
            <person name="Remnant E.J."/>
            <person name="Van Eeckhoven J."/>
            <person name="Graham B."/>
            <person name="Knapp R.A."/>
            <person name="Langford K.W."/>
            <person name="Kronenberg Z."/>
            <person name="Press M.O."/>
            <person name="Eacker S.M."/>
            <person name="Wilson-Rankin E.E."/>
            <person name="Purcell J."/>
            <person name="Lester P.J."/>
            <person name="Dearden P.K."/>
        </authorList>
    </citation>
    <scope>NUCLEOTIDE SEQUENCE</scope>
    <source>
        <strain evidence="3">Linc-1</strain>
    </source>
</reference>
<organism evidence="3 4">
    <name type="scientific">Vespula germanica</name>
    <name type="common">German yellow jacket</name>
    <name type="synonym">Paravespula germanica</name>
    <dbReference type="NCBI Taxonomy" id="30212"/>
    <lineage>
        <taxon>Eukaryota</taxon>
        <taxon>Metazoa</taxon>
        <taxon>Ecdysozoa</taxon>
        <taxon>Arthropoda</taxon>
        <taxon>Hexapoda</taxon>
        <taxon>Insecta</taxon>
        <taxon>Pterygota</taxon>
        <taxon>Neoptera</taxon>
        <taxon>Endopterygota</taxon>
        <taxon>Hymenoptera</taxon>
        <taxon>Apocrita</taxon>
        <taxon>Aculeata</taxon>
        <taxon>Vespoidea</taxon>
        <taxon>Vespidae</taxon>
        <taxon>Vespinae</taxon>
        <taxon>Vespula</taxon>
    </lineage>
</organism>
<dbReference type="InterPro" id="IPR011021">
    <property type="entry name" value="Arrestin-like_N"/>
</dbReference>
<dbReference type="AlphaFoldDB" id="A0A834ND70"/>
<dbReference type="SUPFAM" id="SSF81296">
    <property type="entry name" value="E set domains"/>
    <property type="match status" value="1"/>
</dbReference>
<evidence type="ECO:0000256" key="1">
    <source>
        <dbReference type="ARBA" id="ARBA00005298"/>
    </source>
</evidence>
<comment type="caution">
    <text evidence="3">The sequence shown here is derived from an EMBL/GenBank/DDBJ whole genome shotgun (WGS) entry which is preliminary data.</text>
</comment>
<sequence length="85" mass="9774">MSPRIFVIKYDRADATYLSGEYITGYVIIESNGKKHIRDLKMHFKGKTNVHCTTTGTGQDINGNDHYIATKKYFNIEQSLFKKIV</sequence>
<dbReference type="InterPro" id="IPR014756">
    <property type="entry name" value="Ig_E-set"/>
</dbReference>
<evidence type="ECO:0000313" key="3">
    <source>
        <dbReference type="EMBL" id="KAF7405735.1"/>
    </source>
</evidence>
<protein>
    <recommendedName>
        <fullName evidence="2">Arrestin-like N-terminal domain-containing protein</fullName>
    </recommendedName>
</protein>